<gene>
    <name evidence="4" type="ORF">US19_C0023G0003</name>
</gene>
<accession>A0A0G0ESI4</accession>
<feature type="domain" description="SbsA Ig-like" evidence="3">
    <location>
        <begin position="46"/>
        <end position="144"/>
    </location>
</feature>
<dbReference type="Gene3D" id="2.60.40.1220">
    <property type="match status" value="1"/>
</dbReference>
<reference evidence="4 5" key="1">
    <citation type="journal article" date="2015" name="Nature">
        <title>rRNA introns, odd ribosomes, and small enigmatic genomes across a large radiation of phyla.</title>
        <authorList>
            <person name="Brown C.T."/>
            <person name="Hug L.A."/>
            <person name="Thomas B.C."/>
            <person name="Sharon I."/>
            <person name="Castelle C.J."/>
            <person name="Singh A."/>
            <person name="Wilkins M.J."/>
            <person name="Williams K.H."/>
            <person name="Banfield J.F."/>
        </authorList>
    </citation>
    <scope>NUCLEOTIDE SEQUENCE [LARGE SCALE GENOMIC DNA]</scope>
</reference>
<comment type="caution">
    <text evidence="4">The sequence shown here is derived from an EMBL/GenBank/DDBJ whole genome shotgun (WGS) entry which is preliminary data.</text>
</comment>
<keyword evidence="1" id="KW-0732">Signal</keyword>
<evidence type="ECO:0000259" key="3">
    <source>
        <dbReference type="Pfam" id="PF13205"/>
    </source>
</evidence>
<feature type="transmembrane region" description="Helical" evidence="2">
    <location>
        <begin position="12"/>
        <end position="30"/>
    </location>
</feature>
<dbReference type="InterPro" id="IPR032812">
    <property type="entry name" value="SbsA_Ig"/>
</dbReference>
<evidence type="ECO:0000256" key="1">
    <source>
        <dbReference type="ARBA" id="ARBA00022729"/>
    </source>
</evidence>
<name>A0A0G0ESI4_9BACT</name>
<evidence type="ECO:0000313" key="4">
    <source>
        <dbReference type="EMBL" id="KKQ08502.1"/>
    </source>
</evidence>
<dbReference type="InterPro" id="IPR014755">
    <property type="entry name" value="Cu-Rt/internalin_Ig-like"/>
</dbReference>
<keyword evidence="2" id="KW-0472">Membrane</keyword>
<dbReference type="Pfam" id="PF13205">
    <property type="entry name" value="Big_5"/>
    <property type="match status" value="1"/>
</dbReference>
<proteinExistence type="predicted"/>
<dbReference type="EMBL" id="LBSA01000023">
    <property type="protein sequence ID" value="KKQ08502.1"/>
    <property type="molecule type" value="Genomic_DNA"/>
</dbReference>
<keyword evidence="2" id="KW-0812">Transmembrane</keyword>
<sequence>MNSLSLKQKIIISILALGAALIVIFQRGFYPFNPAPPVGDETQSENIRVVSTTPSPLDEATILPTQTLEFTFNYPVENKGEFKHKFEPEFKDYEVKLSEDRKTVRVIPIKPFTLGTTYTFAILPESKFDGKKVLKESFTYHFKTIEYRGV</sequence>
<organism evidence="4 5">
    <name type="scientific">Candidatus Daviesbacteria bacterium GW2011_GWB1_36_5</name>
    <dbReference type="NCBI Taxonomy" id="1618426"/>
    <lineage>
        <taxon>Bacteria</taxon>
        <taxon>Candidatus Daviesiibacteriota</taxon>
    </lineage>
</organism>
<evidence type="ECO:0000256" key="2">
    <source>
        <dbReference type="SAM" id="Phobius"/>
    </source>
</evidence>
<dbReference type="Proteomes" id="UP000034492">
    <property type="component" value="Unassembled WGS sequence"/>
</dbReference>
<keyword evidence="2" id="KW-1133">Transmembrane helix</keyword>
<evidence type="ECO:0000313" key="5">
    <source>
        <dbReference type="Proteomes" id="UP000034492"/>
    </source>
</evidence>
<dbReference type="AlphaFoldDB" id="A0A0G0ESI4"/>
<protein>
    <recommendedName>
        <fullName evidence="3">SbsA Ig-like domain-containing protein</fullName>
    </recommendedName>
</protein>